<dbReference type="PANTHER" id="PTHR38731">
    <property type="entry name" value="LIPL45-RELATED LIPOPROTEIN-RELATED"/>
    <property type="match status" value="1"/>
</dbReference>
<evidence type="ECO:0000256" key="2">
    <source>
        <dbReference type="SAM" id="SignalP"/>
    </source>
</evidence>
<organism evidence="4 5">
    <name type="scientific">Candidatus Muproteobacteria bacterium RBG_16_62_13</name>
    <dbReference type="NCBI Taxonomy" id="1817756"/>
    <lineage>
        <taxon>Bacteria</taxon>
        <taxon>Pseudomonadati</taxon>
        <taxon>Pseudomonadota</taxon>
        <taxon>Candidatus Muproteobacteria</taxon>
    </lineage>
</organism>
<feature type="compositionally biased region" description="Polar residues" evidence="1">
    <location>
        <begin position="377"/>
        <end position="390"/>
    </location>
</feature>
<reference evidence="4 5" key="1">
    <citation type="journal article" date="2016" name="Nat. Commun.">
        <title>Thousands of microbial genomes shed light on interconnected biogeochemical processes in an aquifer system.</title>
        <authorList>
            <person name="Anantharaman K."/>
            <person name="Brown C.T."/>
            <person name="Hug L.A."/>
            <person name="Sharon I."/>
            <person name="Castelle C.J."/>
            <person name="Probst A.J."/>
            <person name="Thomas B.C."/>
            <person name="Singh A."/>
            <person name="Wilkins M.J."/>
            <person name="Karaoz U."/>
            <person name="Brodie E.L."/>
            <person name="Williams K.H."/>
            <person name="Hubbard S.S."/>
            <person name="Banfield J.F."/>
        </authorList>
    </citation>
    <scope>NUCLEOTIDE SEQUENCE [LARGE SCALE GENOMIC DNA]</scope>
</reference>
<accession>A0A1F6T0V8</accession>
<feature type="signal peptide" evidence="2">
    <location>
        <begin position="1"/>
        <end position="17"/>
    </location>
</feature>
<name>A0A1F6T0V8_9PROT</name>
<proteinExistence type="predicted"/>
<dbReference type="STRING" id="1817756.A2140_05910"/>
<dbReference type="Gene3D" id="2.60.120.1440">
    <property type="match status" value="1"/>
</dbReference>
<feature type="compositionally biased region" description="Pro residues" evidence="1">
    <location>
        <begin position="391"/>
        <end position="402"/>
    </location>
</feature>
<evidence type="ECO:0000313" key="4">
    <source>
        <dbReference type="EMBL" id="OGI38589.1"/>
    </source>
</evidence>
<feature type="region of interest" description="Disordered" evidence="1">
    <location>
        <begin position="270"/>
        <end position="414"/>
    </location>
</feature>
<feature type="compositionally biased region" description="Basic residues" evidence="1">
    <location>
        <begin position="403"/>
        <end position="414"/>
    </location>
</feature>
<protein>
    <recommendedName>
        <fullName evidence="3">FecR protein domain-containing protein</fullName>
    </recommendedName>
</protein>
<dbReference type="Proteomes" id="UP000178379">
    <property type="component" value="Unassembled WGS sequence"/>
</dbReference>
<comment type="caution">
    <text evidence="4">The sequence shown here is derived from an EMBL/GenBank/DDBJ whole genome shotgun (WGS) entry which is preliminary data.</text>
</comment>
<dbReference type="Pfam" id="PF04773">
    <property type="entry name" value="FecR"/>
    <property type="match status" value="1"/>
</dbReference>
<evidence type="ECO:0000259" key="3">
    <source>
        <dbReference type="Pfam" id="PF04773"/>
    </source>
</evidence>
<keyword evidence="2" id="KW-0732">Signal</keyword>
<dbReference type="PANTHER" id="PTHR38731:SF3">
    <property type="entry name" value="BLL6125 PROTEIN"/>
    <property type="match status" value="1"/>
</dbReference>
<feature type="compositionally biased region" description="Basic and acidic residues" evidence="1">
    <location>
        <begin position="362"/>
        <end position="376"/>
    </location>
</feature>
<dbReference type="AlphaFoldDB" id="A0A1F6T0V8"/>
<evidence type="ECO:0000313" key="5">
    <source>
        <dbReference type="Proteomes" id="UP000178379"/>
    </source>
</evidence>
<feature type="chain" id="PRO_5009526503" description="FecR protein domain-containing protein" evidence="2">
    <location>
        <begin position="18"/>
        <end position="414"/>
    </location>
</feature>
<dbReference type="EMBL" id="MFSQ01000116">
    <property type="protein sequence ID" value="OGI38589.1"/>
    <property type="molecule type" value="Genomic_DNA"/>
</dbReference>
<sequence>MLAALWAMLLAAAPARAGEEAVGTLAESAGTVRLLRGENYLDTQRGVEVFPQDIVETGANGSAQIDLKDGSVLKLGPGSRLALTDYKLDKNRNVVSATVDVLTGWLRFAVSKLRKDDSKYRINAPSLTIGIRGTEGVVEAGAGEGGVHLVTGRIEVGGQDAQGKPLPAVQVNAGEYIQRLQGQQTFRRLPAPPPSFQNRVPQGVVRKLAAMPLKPGEHRIIKPRVVRKLTPAEAQQFIQRHPHARDMLKRRFQPLLGTEAPGARQKYLIRPDGDGRSTVGFGDGERGRRLPGPDGGRLKGPPPAGMIKPPIQGGIGGQLPRGAVSPGFQPVGVKPVPGQGPGPGARMLPGGVPVLKGLPVKPDGKSKDQTDKKKPEGQSTDSGGQSDNSSSPPPKPPAAPHHPPPRKVIRMLRQ</sequence>
<evidence type="ECO:0000256" key="1">
    <source>
        <dbReference type="SAM" id="MobiDB-lite"/>
    </source>
</evidence>
<feature type="domain" description="FecR protein" evidence="3">
    <location>
        <begin position="54"/>
        <end position="155"/>
    </location>
</feature>
<dbReference type="InterPro" id="IPR006860">
    <property type="entry name" value="FecR"/>
</dbReference>
<gene>
    <name evidence="4" type="ORF">A2140_05910</name>
</gene>
<feature type="compositionally biased region" description="Low complexity" evidence="1">
    <location>
        <begin position="326"/>
        <end position="337"/>
    </location>
</feature>